<accession>A0A2N5M582</accession>
<comment type="cofactor">
    <cofactor evidence="6">
        <name>Zn(2+)</name>
        <dbReference type="ChEBI" id="CHEBI:29105"/>
    </cofactor>
    <text evidence="6">Binds 1 zinc ion.</text>
</comment>
<dbReference type="PANTHER" id="PTHR11804">
    <property type="entry name" value="PROTEASE M3 THIMET OLIGOPEPTIDASE-RELATED"/>
    <property type="match status" value="1"/>
</dbReference>
<dbReference type="CDD" id="cd09608">
    <property type="entry name" value="M3B_PepF"/>
    <property type="match status" value="1"/>
</dbReference>
<keyword evidence="1 6" id="KW-0645">Protease</keyword>
<name>A0A2N5M582_9BACI</name>
<dbReference type="Proteomes" id="UP000234748">
    <property type="component" value="Unassembled WGS sequence"/>
</dbReference>
<sequence length="624" mass="71328">MTLIVAAVFLIPPLSSSAAGKEIQIPYSSRKDIPRDYKWNLNDIYPTKKAWESDIKKAECLAVRFKKKFQGSLDKSPVHMKKALEAYTELSRIEEKAYVYINLELSTDESDHHIQALANRADIMSAKVSEHTAWFSPEVGKIQESTMKKYLNHPDLKIYKNFLADIAHSKSHILSKEKEELLAKVSPLSGTAQNVYSMLSKDIKFPSIMDERGKEVQLNRVNFSTYMESPDRTVRKAAYEAYYATLAKFQDSFASVMSAQVKSHNISADVRNYKSAIEAALNPDHIPVKVYEELLTSVHKGLPQLHRYMEIKKKMLKVNELHMYDISTPINERNSSYIPYEEARKMVIEGLKPLGLEYGSILKKAFNDNWVDVYSTEAKRTGAFQWGAYDSHPFVLLNYQGTKNDVSTLAHELGHAVHAYYSKQAQTYINSGNPTFTAEVASTLNENLLWESEYKKAKTKEEKIFLLNQRLEDFRTTLFRQAQFAEFEKNIHELDAEGKSINAETLKKIYGDINNKYYGSAIARDEQIPMEWARIPHLYDYDFYVYQYATSFAASQALAQQIQDEGKPAVKRLKEKFLKAGGSSDPISILKNTGIDMSTSKPIDEAMQVFKETLDELEKLLSKE</sequence>
<dbReference type="InterPro" id="IPR045090">
    <property type="entry name" value="Pept_M3A_M3B"/>
</dbReference>
<keyword evidence="3 6" id="KW-0378">Hydrolase</keyword>
<evidence type="ECO:0000256" key="2">
    <source>
        <dbReference type="ARBA" id="ARBA00022723"/>
    </source>
</evidence>
<gene>
    <name evidence="10" type="primary">pepF</name>
    <name evidence="10" type="ORF">CUU66_12970</name>
</gene>
<evidence type="ECO:0000256" key="6">
    <source>
        <dbReference type="RuleBase" id="RU368091"/>
    </source>
</evidence>
<dbReference type="EMBL" id="PGUY01000039">
    <property type="protein sequence ID" value="PLT29492.1"/>
    <property type="molecule type" value="Genomic_DNA"/>
</dbReference>
<reference evidence="10 11" key="1">
    <citation type="submission" date="2017-11" db="EMBL/GenBank/DDBJ databases">
        <title>Comparitive Functional Genomics of Dry Heat Resistant strains isolated from the Viking Spacecraft.</title>
        <authorList>
            <person name="Seuylemezian A."/>
            <person name="Cooper K."/>
            <person name="Vaishampayan P."/>
        </authorList>
    </citation>
    <scope>NUCLEOTIDE SEQUENCE [LARGE SCALE GENOMIC DNA]</scope>
    <source>
        <strain evidence="10 11">V1-29</strain>
    </source>
</reference>
<feature type="domain" description="Peptidase M3A/M3B catalytic" evidence="8">
    <location>
        <begin position="226"/>
        <end position="608"/>
    </location>
</feature>
<dbReference type="Gene3D" id="1.10.1370.20">
    <property type="entry name" value="Oligoendopeptidase f, C-terminal domain"/>
    <property type="match status" value="1"/>
</dbReference>
<dbReference type="InterPro" id="IPR013647">
    <property type="entry name" value="OligopepF_N_dom"/>
</dbReference>
<dbReference type="Pfam" id="PF01432">
    <property type="entry name" value="Peptidase_M3"/>
    <property type="match status" value="1"/>
</dbReference>
<dbReference type="InterPro" id="IPR042088">
    <property type="entry name" value="OligoPept_F_C"/>
</dbReference>
<organism evidence="10 11">
    <name type="scientific">Peribacillus deserti</name>
    <dbReference type="NCBI Taxonomy" id="673318"/>
    <lineage>
        <taxon>Bacteria</taxon>
        <taxon>Bacillati</taxon>
        <taxon>Bacillota</taxon>
        <taxon>Bacilli</taxon>
        <taxon>Bacillales</taxon>
        <taxon>Bacillaceae</taxon>
        <taxon>Peribacillus</taxon>
    </lineage>
</organism>
<dbReference type="GO" id="GO:0046872">
    <property type="term" value="F:metal ion binding"/>
    <property type="evidence" value="ECO:0007669"/>
    <property type="project" value="UniProtKB-UniRule"/>
</dbReference>
<dbReference type="OrthoDB" id="9766487at2"/>
<dbReference type="EC" id="3.4.24.-" evidence="6"/>
<dbReference type="PANTHER" id="PTHR11804:SF84">
    <property type="entry name" value="SACCHAROLYSIN"/>
    <property type="match status" value="1"/>
</dbReference>
<dbReference type="AlphaFoldDB" id="A0A2N5M582"/>
<dbReference type="NCBIfam" id="TIGR00181">
    <property type="entry name" value="pepF"/>
    <property type="match status" value="1"/>
</dbReference>
<keyword evidence="7" id="KW-0732">Signal</keyword>
<evidence type="ECO:0000259" key="8">
    <source>
        <dbReference type="Pfam" id="PF01432"/>
    </source>
</evidence>
<dbReference type="SUPFAM" id="SSF55486">
    <property type="entry name" value="Metalloproteases ('zincins'), catalytic domain"/>
    <property type="match status" value="1"/>
</dbReference>
<comment type="caution">
    <text evidence="10">The sequence shown here is derived from an EMBL/GenBank/DDBJ whole genome shotgun (WGS) entry which is preliminary data.</text>
</comment>
<protein>
    <recommendedName>
        <fullName evidence="6">Oligopeptidase F</fullName>
        <ecNumber evidence="6">3.4.24.-</ecNumber>
    </recommendedName>
</protein>
<feature type="chain" id="PRO_5014626462" description="Oligopeptidase F" evidence="7">
    <location>
        <begin position="19"/>
        <end position="624"/>
    </location>
</feature>
<evidence type="ECO:0000313" key="11">
    <source>
        <dbReference type="Proteomes" id="UP000234748"/>
    </source>
</evidence>
<keyword evidence="11" id="KW-1185">Reference proteome</keyword>
<dbReference type="Gene3D" id="1.20.140.70">
    <property type="entry name" value="Oligopeptidase f, N-terminal domain"/>
    <property type="match status" value="1"/>
</dbReference>
<evidence type="ECO:0000256" key="5">
    <source>
        <dbReference type="ARBA" id="ARBA00023049"/>
    </source>
</evidence>
<dbReference type="GO" id="GO:0006508">
    <property type="term" value="P:proteolysis"/>
    <property type="evidence" value="ECO:0007669"/>
    <property type="project" value="UniProtKB-KW"/>
</dbReference>
<dbReference type="GO" id="GO:0004222">
    <property type="term" value="F:metalloendopeptidase activity"/>
    <property type="evidence" value="ECO:0007669"/>
    <property type="project" value="UniProtKB-UniRule"/>
</dbReference>
<proteinExistence type="inferred from homology"/>
<evidence type="ECO:0000256" key="4">
    <source>
        <dbReference type="ARBA" id="ARBA00022833"/>
    </source>
</evidence>
<dbReference type="GO" id="GO:0006518">
    <property type="term" value="P:peptide metabolic process"/>
    <property type="evidence" value="ECO:0007669"/>
    <property type="project" value="TreeGrafter"/>
</dbReference>
<evidence type="ECO:0000256" key="1">
    <source>
        <dbReference type="ARBA" id="ARBA00022670"/>
    </source>
</evidence>
<keyword evidence="2 6" id="KW-0479">Metal-binding</keyword>
<keyword evidence="5 6" id="KW-0482">Metalloprotease</keyword>
<evidence type="ECO:0000256" key="3">
    <source>
        <dbReference type="ARBA" id="ARBA00022801"/>
    </source>
</evidence>
<evidence type="ECO:0000313" key="10">
    <source>
        <dbReference type="EMBL" id="PLT29492.1"/>
    </source>
</evidence>
<dbReference type="Pfam" id="PF08439">
    <property type="entry name" value="Peptidase_M3_N"/>
    <property type="match status" value="1"/>
</dbReference>
<feature type="domain" description="Oligopeptidase F N-terminal" evidence="9">
    <location>
        <begin position="139"/>
        <end position="205"/>
    </location>
</feature>
<comment type="function">
    <text evidence="6">Has oligopeptidase activity and degrades a variety of small bioactive peptides.</text>
</comment>
<feature type="signal peptide" evidence="7">
    <location>
        <begin position="1"/>
        <end position="18"/>
    </location>
</feature>
<evidence type="ECO:0000259" key="9">
    <source>
        <dbReference type="Pfam" id="PF08439"/>
    </source>
</evidence>
<keyword evidence="4 6" id="KW-0862">Zinc</keyword>
<dbReference type="Gene3D" id="1.10.287.830">
    <property type="entry name" value="putative peptidase helix hairpin domain like"/>
    <property type="match status" value="1"/>
</dbReference>
<comment type="similarity">
    <text evidence="6">Belongs to the peptidase M3B family.</text>
</comment>
<evidence type="ECO:0000256" key="7">
    <source>
        <dbReference type="SAM" id="SignalP"/>
    </source>
</evidence>
<dbReference type="InterPro" id="IPR004438">
    <property type="entry name" value="Peptidase_M3B"/>
</dbReference>
<dbReference type="InterPro" id="IPR001567">
    <property type="entry name" value="Pept_M3A_M3B_dom"/>
</dbReference>